<dbReference type="SUPFAM" id="SSF57701">
    <property type="entry name" value="Zn2/Cys6 DNA-binding domain"/>
    <property type="match status" value="1"/>
</dbReference>
<sequence length="686" mass="75531">MSPNPEGESSRTQRRSTRACDNCKSRRTRCEYDNDNISCKSCVENGLECTFMAPVRKRGPQAGGRKGDRRSASPRSSDRWSTKPKSPENDSQRVSPPYPRRTLPFGGVPSKLVDQLLPLYFTHVHNVWPLVYKATFNPHTAPSPLLLSMLAIAACVTPLKDGDSFPSERLFRMAEQSLHESRNECRIDLIQSLLLLSLRQTGCGDKQSASMYAGRACCMALNMGLNLAPGGLGKLPDPTEQEIRSRVYWNTYVLDKTLAEETGRPFLLTYRRTTTALPSTSELEEFEAWPPPTISATISSSVGVIPRRGHVLSCFAWTCRLAMVVEGVLEMDPTCPPMTTEWDNQFLEDLPGKQQYMAERPATHLDGWYRALPLYLNVDGSASPLPHHAVLLAWYHTTRILYHSRFIRSKGIAQSPMVNTSLQPISARQACSDAAQATIAILTLLDRHNLLTVASADVLHILSLTALFEAFDTTSPDIDTAHKAKVNFAQCCIWLREFSKSWPAASSHRLFFEGLIKGGLHLSSTESDQPSDPLPGSGDTAASPSLPAGLHAIRRNLSISGNVSPIRPDPSDIPLESTLNPSNLFQLPQLYWNHFNTGSNFNNALGTVTNTDSTWNSDFDIGLNTNDINDTFDTNWNNQVGGVVDMSAENWLESLTTSSGQPDNSISGDAVQSALMSFMIQAGRGG</sequence>
<feature type="region of interest" description="Disordered" evidence="8">
    <location>
        <begin position="523"/>
        <end position="545"/>
    </location>
</feature>
<reference evidence="10" key="1">
    <citation type="submission" date="2013-07" db="EMBL/GenBank/DDBJ databases">
        <title>The Genome Sequence of Cryptococcus pinus CBS10737.</title>
        <authorList>
            <consortium name="The Broad Institute Genome Sequencing Platform"/>
            <person name="Cuomo C."/>
            <person name="Litvintseva A."/>
            <person name="Chen Y."/>
            <person name="Heitman J."/>
            <person name="Sun S."/>
            <person name="Springer D."/>
            <person name="Dromer F."/>
            <person name="Young S.K."/>
            <person name="Zeng Q."/>
            <person name="Gargeya S."/>
            <person name="Fitzgerald M."/>
            <person name="Abouelleil A."/>
            <person name="Alvarado L."/>
            <person name="Berlin A.M."/>
            <person name="Chapman S.B."/>
            <person name="Dewar J."/>
            <person name="Goldberg J."/>
            <person name="Griggs A."/>
            <person name="Gujja S."/>
            <person name="Hansen M."/>
            <person name="Howarth C."/>
            <person name="Imamovic A."/>
            <person name="Larimer J."/>
            <person name="McCowan C."/>
            <person name="Murphy C."/>
            <person name="Pearson M."/>
            <person name="Priest M."/>
            <person name="Roberts A."/>
            <person name="Saif S."/>
            <person name="Shea T."/>
            <person name="Sykes S."/>
            <person name="Wortman J."/>
            <person name="Nusbaum C."/>
            <person name="Birren B."/>
        </authorList>
    </citation>
    <scope>NUCLEOTIDE SEQUENCE [LARGE SCALE GENOMIC DNA]</scope>
    <source>
        <strain evidence="10">CBS 10737</strain>
    </source>
</reference>
<feature type="domain" description="Zn(2)-C6 fungal-type" evidence="9">
    <location>
        <begin position="19"/>
        <end position="51"/>
    </location>
</feature>
<dbReference type="SMART" id="SM00066">
    <property type="entry name" value="GAL4"/>
    <property type="match status" value="1"/>
</dbReference>
<protein>
    <recommendedName>
        <fullName evidence="9">Zn(2)-C6 fungal-type domain-containing protein</fullName>
    </recommendedName>
</protein>
<dbReference type="InterPro" id="IPR051615">
    <property type="entry name" value="Transcr_Regulatory_Elem"/>
</dbReference>
<proteinExistence type="predicted"/>
<keyword evidence="5" id="KW-0238">DNA-binding</keyword>
<dbReference type="InterPro" id="IPR001138">
    <property type="entry name" value="Zn2Cys6_DnaBD"/>
</dbReference>
<evidence type="ECO:0000256" key="4">
    <source>
        <dbReference type="ARBA" id="ARBA00023015"/>
    </source>
</evidence>
<dbReference type="OrthoDB" id="2123952at2759"/>
<dbReference type="SMART" id="SM00906">
    <property type="entry name" value="Fungal_trans"/>
    <property type="match status" value="1"/>
</dbReference>
<dbReference type="PROSITE" id="PS50048">
    <property type="entry name" value="ZN2_CY6_FUNGAL_2"/>
    <property type="match status" value="1"/>
</dbReference>
<keyword evidence="2" id="KW-0479">Metal-binding</keyword>
<evidence type="ECO:0000259" key="9">
    <source>
        <dbReference type="PROSITE" id="PS50048"/>
    </source>
</evidence>
<dbReference type="GO" id="GO:0005634">
    <property type="term" value="C:nucleus"/>
    <property type="evidence" value="ECO:0007669"/>
    <property type="project" value="UniProtKB-SubCell"/>
</dbReference>
<dbReference type="InterPro" id="IPR007219">
    <property type="entry name" value="XnlR_reg_dom"/>
</dbReference>
<dbReference type="GO" id="GO:0000981">
    <property type="term" value="F:DNA-binding transcription factor activity, RNA polymerase II-specific"/>
    <property type="evidence" value="ECO:0007669"/>
    <property type="project" value="InterPro"/>
</dbReference>
<dbReference type="EMBL" id="KV700116">
    <property type="protein sequence ID" value="OCF47428.1"/>
    <property type="molecule type" value="Genomic_DNA"/>
</dbReference>
<keyword evidence="7" id="KW-0539">Nucleus</keyword>
<dbReference type="PROSITE" id="PS00463">
    <property type="entry name" value="ZN2_CY6_FUNGAL_1"/>
    <property type="match status" value="1"/>
</dbReference>
<evidence type="ECO:0000313" key="10">
    <source>
        <dbReference type="EMBL" id="OCF47428.1"/>
    </source>
</evidence>
<evidence type="ECO:0000256" key="7">
    <source>
        <dbReference type="ARBA" id="ARBA00023242"/>
    </source>
</evidence>
<reference evidence="10" key="2">
    <citation type="submission" date="2016-07" db="EMBL/GenBank/DDBJ databases">
        <title>Evolution of pathogenesis and genome organization in the Tremellales.</title>
        <authorList>
            <person name="Cuomo C."/>
            <person name="Litvintseva A."/>
            <person name="Heitman J."/>
            <person name="Chen Y."/>
            <person name="Sun S."/>
            <person name="Springer D."/>
            <person name="Dromer F."/>
            <person name="Young S."/>
            <person name="Zeng Q."/>
            <person name="Chapman S."/>
            <person name="Gujja S."/>
            <person name="Saif S."/>
            <person name="Birren B."/>
        </authorList>
    </citation>
    <scope>NUCLEOTIDE SEQUENCE</scope>
    <source>
        <strain evidence="10">CBS 10737</strain>
    </source>
</reference>
<dbReference type="Pfam" id="PF00172">
    <property type="entry name" value="Zn_clus"/>
    <property type="match status" value="1"/>
</dbReference>
<keyword evidence="4" id="KW-0805">Transcription regulation</keyword>
<dbReference type="InterPro" id="IPR036864">
    <property type="entry name" value="Zn2-C6_fun-type_DNA-bd_sf"/>
</dbReference>
<organism evidence="10">
    <name type="scientific">Kwoniella pini CBS 10737</name>
    <dbReference type="NCBI Taxonomy" id="1296096"/>
    <lineage>
        <taxon>Eukaryota</taxon>
        <taxon>Fungi</taxon>
        <taxon>Dikarya</taxon>
        <taxon>Basidiomycota</taxon>
        <taxon>Agaricomycotina</taxon>
        <taxon>Tremellomycetes</taxon>
        <taxon>Tremellales</taxon>
        <taxon>Cryptococcaceae</taxon>
        <taxon>Kwoniella</taxon>
    </lineage>
</organism>
<accession>A0A1B9HVZ2</accession>
<dbReference type="Gene3D" id="4.10.240.10">
    <property type="entry name" value="Zn(2)-C6 fungal-type DNA-binding domain"/>
    <property type="match status" value="1"/>
</dbReference>
<dbReference type="PANTHER" id="PTHR31313">
    <property type="entry name" value="TY1 ENHANCER ACTIVATOR"/>
    <property type="match status" value="1"/>
</dbReference>
<feature type="region of interest" description="Disordered" evidence="8">
    <location>
        <begin position="55"/>
        <end position="102"/>
    </location>
</feature>
<name>A0A1B9HVZ2_9TREE</name>
<feature type="region of interest" description="Disordered" evidence="8">
    <location>
        <begin position="1"/>
        <end position="22"/>
    </location>
</feature>
<dbReference type="CDD" id="cd00067">
    <property type="entry name" value="GAL4"/>
    <property type="match status" value="1"/>
</dbReference>
<keyword evidence="6" id="KW-0804">Transcription</keyword>
<keyword evidence="3" id="KW-0862">Zinc</keyword>
<dbReference type="GO" id="GO:0008270">
    <property type="term" value="F:zinc ion binding"/>
    <property type="evidence" value="ECO:0007669"/>
    <property type="project" value="InterPro"/>
</dbReference>
<evidence type="ECO:0000256" key="5">
    <source>
        <dbReference type="ARBA" id="ARBA00023125"/>
    </source>
</evidence>
<evidence type="ECO:0000256" key="8">
    <source>
        <dbReference type="SAM" id="MobiDB-lite"/>
    </source>
</evidence>
<evidence type="ECO:0000256" key="3">
    <source>
        <dbReference type="ARBA" id="ARBA00022833"/>
    </source>
</evidence>
<dbReference type="CDD" id="cd12148">
    <property type="entry name" value="fungal_TF_MHR"/>
    <property type="match status" value="1"/>
</dbReference>
<dbReference type="AlphaFoldDB" id="A0A1B9HVZ2"/>
<evidence type="ECO:0000256" key="2">
    <source>
        <dbReference type="ARBA" id="ARBA00022723"/>
    </source>
</evidence>
<dbReference type="GO" id="GO:0003677">
    <property type="term" value="F:DNA binding"/>
    <property type="evidence" value="ECO:0007669"/>
    <property type="project" value="UniProtKB-KW"/>
</dbReference>
<evidence type="ECO:0000256" key="6">
    <source>
        <dbReference type="ARBA" id="ARBA00023163"/>
    </source>
</evidence>
<dbReference type="STRING" id="1296096.A0A1B9HVZ2"/>
<dbReference type="GO" id="GO:0006351">
    <property type="term" value="P:DNA-templated transcription"/>
    <property type="evidence" value="ECO:0007669"/>
    <property type="project" value="InterPro"/>
</dbReference>
<dbReference type="Pfam" id="PF04082">
    <property type="entry name" value="Fungal_trans"/>
    <property type="match status" value="1"/>
</dbReference>
<feature type="compositionally biased region" description="Basic and acidic residues" evidence="8">
    <location>
        <begin position="65"/>
        <end position="91"/>
    </location>
</feature>
<evidence type="ECO:0000256" key="1">
    <source>
        <dbReference type="ARBA" id="ARBA00004123"/>
    </source>
</evidence>
<gene>
    <name evidence="10" type="ORF">I206_06328</name>
</gene>
<comment type="subcellular location">
    <subcellularLocation>
        <location evidence="1">Nucleus</location>
    </subcellularLocation>
</comment>
<dbReference type="PANTHER" id="PTHR31313:SF78">
    <property type="entry name" value="TRANSCRIPTION FACTOR DOMAIN-CONTAINING PROTEIN"/>
    <property type="match status" value="1"/>
</dbReference>